<dbReference type="Gene3D" id="3.40.190.10">
    <property type="entry name" value="Periplasmic binding protein-like II"/>
    <property type="match status" value="2"/>
</dbReference>
<dbReference type="EMBL" id="QFYQ01000001">
    <property type="protein sequence ID" value="RAK54483.1"/>
    <property type="molecule type" value="Genomic_DNA"/>
</dbReference>
<proteinExistence type="predicted"/>
<dbReference type="PANTHER" id="PTHR31528:SF3">
    <property type="entry name" value="THIAMINE BIOSYNTHESIS PROTEIN HI_0357-RELATED"/>
    <property type="match status" value="1"/>
</dbReference>
<dbReference type="PROSITE" id="PS51257">
    <property type="entry name" value="PROKAR_LIPOPROTEIN"/>
    <property type="match status" value="1"/>
</dbReference>
<dbReference type="InterPro" id="IPR027939">
    <property type="entry name" value="NMT1/THI5"/>
</dbReference>
<dbReference type="PANTHER" id="PTHR31528">
    <property type="entry name" value="4-AMINO-5-HYDROXYMETHYL-2-METHYLPYRIMIDINE PHOSPHATE SYNTHASE THI11-RELATED"/>
    <property type="match status" value="1"/>
</dbReference>
<dbReference type="RefSeq" id="WP_111528234.1">
    <property type="nucleotide sequence ID" value="NZ_JBHRSG010000004.1"/>
</dbReference>
<dbReference type="OrthoDB" id="5372616at2"/>
<protein>
    <submittedName>
        <fullName evidence="2">ABC transporter substrate-binding protein</fullName>
    </submittedName>
</protein>
<sequence>MKALRPALLAAIGLLAACSPQKKEAAPGPGQRTAIRFATDWRAEAEHGGFYEALAEGEYAKRGLDVTLIQGGPGVNVSQLVASGAVEMGDGSNSFLVMNLARQKVPVKAVAAFMQKDPQVLIVHPDQGINSIADLRGHPILLSDAAIGDFWVWLKAKFGFKDEQVRKYTFNSAPFLADKRVAQQGYLTSEPYTIEKQSGLRPKVFLLADEGYPGYAAMVLASDKLIASNPAAVKAFVEASAKGWRDYLYGDPKPADALIMKDNPEMTADVLAQAREKMKAYGIVDGAEAKTLGVGAMTDARWKSFFDMASGAGVYPKDMGYKAAYTLQFLPAPTAAK</sequence>
<organism evidence="2 3">
    <name type="scientific">Phenylobacterium soli</name>
    <dbReference type="NCBI Taxonomy" id="2170551"/>
    <lineage>
        <taxon>Bacteria</taxon>
        <taxon>Pseudomonadati</taxon>
        <taxon>Pseudomonadota</taxon>
        <taxon>Alphaproteobacteria</taxon>
        <taxon>Caulobacterales</taxon>
        <taxon>Caulobacteraceae</taxon>
        <taxon>Phenylobacterium</taxon>
    </lineage>
</organism>
<dbReference type="InterPro" id="IPR015168">
    <property type="entry name" value="SsuA/THI5"/>
</dbReference>
<dbReference type="AlphaFoldDB" id="A0A328AHU4"/>
<dbReference type="Pfam" id="PF09084">
    <property type="entry name" value="NMT1"/>
    <property type="match status" value="1"/>
</dbReference>
<name>A0A328AHU4_9CAUL</name>
<evidence type="ECO:0000259" key="1">
    <source>
        <dbReference type="Pfam" id="PF09084"/>
    </source>
</evidence>
<gene>
    <name evidence="2" type="ORF">DJ017_08085</name>
</gene>
<reference evidence="3" key="1">
    <citation type="submission" date="2018-05" db="EMBL/GenBank/DDBJ databases">
        <authorList>
            <person name="Li X."/>
        </authorList>
    </citation>
    <scope>NUCLEOTIDE SEQUENCE [LARGE SCALE GENOMIC DNA]</scope>
    <source>
        <strain evidence="3">LX32</strain>
    </source>
</reference>
<dbReference type="GO" id="GO:0009228">
    <property type="term" value="P:thiamine biosynthetic process"/>
    <property type="evidence" value="ECO:0007669"/>
    <property type="project" value="InterPro"/>
</dbReference>
<keyword evidence="3" id="KW-1185">Reference proteome</keyword>
<dbReference type="Proteomes" id="UP000249254">
    <property type="component" value="Unassembled WGS sequence"/>
</dbReference>
<evidence type="ECO:0000313" key="2">
    <source>
        <dbReference type="EMBL" id="RAK54483.1"/>
    </source>
</evidence>
<dbReference type="SUPFAM" id="SSF53850">
    <property type="entry name" value="Periplasmic binding protein-like II"/>
    <property type="match status" value="1"/>
</dbReference>
<feature type="domain" description="SsuA/THI5-like" evidence="1">
    <location>
        <begin position="45"/>
        <end position="253"/>
    </location>
</feature>
<evidence type="ECO:0000313" key="3">
    <source>
        <dbReference type="Proteomes" id="UP000249254"/>
    </source>
</evidence>
<comment type="caution">
    <text evidence="2">The sequence shown here is derived from an EMBL/GenBank/DDBJ whole genome shotgun (WGS) entry which is preliminary data.</text>
</comment>
<accession>A0A328AHU4</accession>